<proteinExistence type="predicted"/>
<keyword evidence="4" id="KW-0411">Iron-sulfur</keyword>
<dbReference type="SFLD" id="SFLDG01067">
    <property type="entry name" value="SPASM/twitch_domain_containing"/>
    <property type="match status" value="1"/>
</dbReference>
<gene>
    <name evidence="6" type="ORF">LCGC14_2708660</name>
</gene>
<dbReference type="PANTHER" id="PTHR11228">
    <property type="entry name" value="RADICAL SAM DOMAIN PROTEIN"/>
    <property type="match status" value="1"/>
</dbReference>
<feature type="non-terminal residue" evidence="6">
    <location>
        <position position="291"/>
    </location>
</feature>
<comment type="caution">
    <text evidence="6">The sequence shown here is derived from an EMBL/GenBank/DDBJ whole genome shotgun (WGS) entry which is preliminary data.</text>
</comment>
<dbReference type="SUPFAM" id="SSF102114">
    <property type="entry name" value="Radical SAM enzymes"/>
    <property type="match status" value="1"/>
</dbReference>
<dbReference type="Pfam" id="PF04055">
    <property type="entry name" value="Radical_SAM"/>
    <property type="match status" value="1"/>
</dbReference>
<evidence type="ECO:0000256" key="3">
    <source>
        <dbReference type="ARBA" id="ARBA00023004"/>
    </source>
</evidence>
<dbReference type="PROSITE" id="PS51918">
    <property type="entry name" value="RADICAL_SAM"/>
    <property type="match status" value="1"/>
</dbReference>
<name>A0A0F9A1C2_9ZZZZ</name>
<dbReference type="SFLD" id="SFLDS00029">
    <property type="entry name" value="Radical_SAM"/>
    <property type="match status" value="1"/>
</dbReference>
<evidence type="ECO:0000256" key="1">
    <source>
        <dbReference type="ARBA" id="ARBA00022691"/>
    </source>
</evidence>
<dbReference type="InterPro" id="IPR058240">
    <property type="entry name" value="rSAM_sf"/>
</dbReference>
<protein>
    <recommendedName>
        <fullName evidence="5">Radical SAM core domain-containing protein</fullName>
    </recommendedName>
</protein>
<keyword evidence="1" id="KW-0949">S-adenosyl-L-methionine</keyword>
<dbReference type="InterPro" id="IPR013785">
    <property type="entry name" value="Aldolase_TIM"/>
</dbReference>
<dbReference type="GO" id="GO:0003824">
    <property type="term" value="F:catalytic activity"/>
    <property type="evidence" value="ECO:0007669"/>
    <property type="project" value="InterPro"/>
</dbReference>
<organism evidence="6">
    <name type="scientific">marine sediment metagenome</name>
    <dbReference type="NCBI Taxonomy" id="412755"/>
    <lineage>
        <taxon>unclassified sequences</taxon>
        <taxon>metagenomes</taxon>
        <taxon>ecological metagenomes</taxon>
    </lineage>
</organism>
<evidence type="ECO:0000256" key="4">
    <source>
        <dbReference type="ARBA" id="ARBA00023014"/>
    </source>
</evidence>
<dbReference type="GO" id="GO:0046872">
    <property type="term" value="F:metal ion binding"/>
    <property type="evidence" value="ECO:0007669"/>
    <property type="project" value="UniProtKB-KW"/>
</dbReference>
<dbReference type="EMBL" id="LAZR01048467">
    <property type="protein sequence ID" value="KKK91865.1"/>
    <property type="molecule type" value="Genomic_DNA"/>
</dbReference>
<dbReference type="InterPro" id="IPR050377">
    <property type="entry name" value="Radical_SAM_PqqE_MftC-like"/>
</dbReference>
<dbReference type="PANTHER" id="PTHR11228:SF7">
    <property type="entry name" value="PQQA PEPTIDE CYCLASE"/>
    <property type="match status" value="1"/>
</dbReference>
<dbReference type="InterPro" id="IPR023885">
    <property type="entry name" value="4Fe4S-binding_SPASM_dom"/>
</dbReference>
<evidence type="ECO:0000256" key="2">
    <source>
        <dbReference type="ARBA" id="ARBA00022723"/>
    </source>
</evidence>
<sequence>MRESAGLKYPTSIQIEVTENCNHNCFYCYNYWRTDNLSSKKMTVEDAKKLMIILDEDVKPFGITITGGEPLMNLPAVLEIAKGTMQRGFSLNSNLTLLKEKSLNTLLETNSNFGILASLPHFETEKFMETTGAKTLPLFYKNLRRVLDAGINVTVNMVTNKLNKDSVYREGKFLYEQFNIERFSATPALKPSMRKMGEKDNYCLSNKEVAQTLEDLLRLREDFGMDVRVLEVIPPCSLPDYLQGQFDNSCTAGRSTIQIGYNGNVRSCGRSPFSEGNIFEEDFSEIWDRFN</sequence>
<keyword evidence="2" id="KW-0479">Metal-binding</keyword>
<feature type="domain" description="Radical SAM core" evidence="5">
    <location>
        <begin position="7"/>
        <end position="226"/>
    </location>
</feature>
<dbReference type="Gene3D" id="3.20.20.70">
    <property type="entry name" value="Aldolase class I"/>
    <property type="match status" value="1"/>
</dbReference>
<evidence type="ECO:0000313" key="6">
    <source>
        <dbReference type="EMBL" id="KKK91865.1"/>
    </source>
</evidence>
<keyword evidence="3" id="KW-0408">Iron</keyword>
<dbReference type="AlphaFoldDB" id="A0A0F9A1C2"/>
<reference evidence="6" key="1">
    <citation type="journal article" date="2015" name="Nature">
        <title>Complex archaea that bridge the gap between prokaryotes and eukaryotes.</title>
        <authorList>
            <person name="Spang A."/>
            <person name="Saw J.H."/>
            <person name="Jorgensen S.L."/>
            <person name="Zaremba-Niedzwiedzka K."/>
            <person name="Martijn J."/>
            <person name="Lind A.E."/>
            <person name="van Eijk R."/>
            <person name="Schleper C."/>
            <person name="Guy L."/>
            <person name="Ettema T.J."/>
        </authorList>
    </citation>
    <scope>NUCLEOTIDE SEQUENCE</scope>
</reference>
<dbReference type="InterPro" id="IPR007197">
    <property type="entry name" value="rSAM"/>
</dbReference>
<evidence type="ECO:0000259" key="5">
    <source>
        <dbReference type="PROSITE" id="PS51918"/>
    </source>
</evidence>
<accession>A0A0F9A1C2</accession>
<dbReference type="GO" id="GO:0051536">
    <property type="term" value="F:iron-sulfur cluster binding"/>
    <property type="evidence" value="ECO:0007669"/>
    <property type="project" value="UniProtKB-KW"/>
</dbReference>
<dbReference type="CDD" id="cd01335">
    <property type="entry name" value="Radical_SAM"/>
    <property type="match status" value="1"/>
</dbReference>
<dbReference type="Pfam" id="PF13186">
    <property type="entry name" value="SPASM"/>
    <property type="match status" value="1"/>
</dbReference>